<evidence type="ECO:0000313" key="2">
    <source>
        <dbReference type="EMBL" id="KAE9353358.1"/>
    </source>
</evidence>
<gene>
    <name evidence="2" type="ORF">PF008_g5034</name>
</gene>
<dbReference type="AlphaFoldDB" id="A0A6G0SA43"/>
<evidence type="ECO:0000313" key="3">
    <source>
        <dbReference type="Proteomes" id="UP000486351"/>
    </source>
</evidence>
<dbReference type="EMBL" id="QXFY01000180">
    <property type="protein sequence ID" value="KAE9353358.1"/>
    <property type="molecule type" value="Genomic_DNA"/>
</dbReference>
<protein>
    <submittedName>
        <fullName evidence="2">Uncharacterized protein</fullName>
    </submittedName>
</protein>
<proteinExistence type="predicted"/>
<name>A0A6G0SA43_9STRA</name>
<feature type="region of interest" description="Disordered" evidence="1">
    <location>
        <begin position="92"/>
        <end position="131"/>
    </location>
</feature>
<dbReference type="Proteomes" id="UP000486351">
    <property type="component" value="Unassembled WGS sequence"/>
</dbReference>
<comment type="caution">
    <text evidence="2">The sequence shown here is derived from an EMBL/GenBank/DDBJ whole genome shotgun (WGS) entry which is preliminary data.</text>
</comment>
<organism evidence="2 3">
    <name type="scientific">Phytophthora fragariae</name>
    <dbReference type="NCBI Taxonomy" id="53985"/>
    <lineage>
        <taxon>Eukaryota</taxon>
        <taxon>Sar</taxon>
        <taxon>Stramenopiles</taxon>
        <taxon>Oomycota</taxon>
        <taxon>Peronosporomycetes</taxon>
        <taxon>Peronosporales</taxon>
        <taxon>Peronosporaceae</taxon>
        <taxon>Phytophthora</taxon>
    </lineage>
</organism>
<accession>A0A6G0SA43</accession>
<reference evidence="2 3" key="1">
    <citation type="submission" date="2018-09" db="EMBL/GenBank/DDBJ databases">
        <title>Genomic investigation of the strawberry pathogen Phytophthora fragariae indicates pathogenicity is determined by transcriptional variation in three key races.</title>
        <authorList>
            <person name="Adams T.M."/>
            <person name="Armitage A.D."/>
            <person name="Sobczyk M.K."/>
            <person name="Bates H.J."/>
            <person name="Dunwell J.M."/>
            <person name="Nellist C.F."/>
            <person name="Harrison R.J."/>
        </authorList>
    </citation>
    <scope>NUCLEOTIDE SEQUENCE [LARGE SCALE GENOMIC DNA]</scope>
    <source>
        <strain evidence="2 3">NOV-77</strain>
    </source>
</reference>
<evidence type="ECO:0000256" key="1">
    <source>
        <dbReference type="SAM" id="MobiDB-lite"/>
    </source>
</evidence>
<sequence length="131" mass="14648">MARIADLPAGIDEMRAWIAERQAWIAERQAWIAEMRAKIAELRAWIDGIRAGRKWLGAAGVEPRGTMEHGEAAWLKLGRSGLDPEALKRVSVEDLPRSTQPAEDRGQAARQERHVAVHRHEAKRANDDADA</sequence>